<accession>A0A1C3RH66</accession>
<evidence type="ECO:0000313" key="1">
    <source>
        <dbReference type="EMBL" id="SCA56588.1"/>
    </source>
</evidence>
<dbReference type="EMBL" id="FLYE01000016">
    <property type="protein sequence ID" value="SCA56588.1"/>
    <property type="molecule type" value="Genomic_DNA"/>
</dbReference>
<sequence>MGKAFVVVSGLKWIIRHFGTLYMFLSKYAAFEKLVAQIHKHFSYIK</sequence>
<evidence type="ECO:0008006" key="3">
    <source>
        <dbReference type="Google" id="ProtNLM"/>
    </source>
</evidence>
<name>A0A1C3RH66_9PROT</name>
<evidence type="ECO:0000313" key="2">
    <source>
        <dbReference type="Proteomes" id="UP000231658"/>
    </source>
</evidence>
<gene>
    <name evidence="1" type="ORF">MTBPR1_230007</name>
</gene>
<reference evidence="1 2" key="1">
    <citation type="submission" date="2016-07" db="EMBL/GenBank/DDBJ databases">
        <authorList>
            <person name="Lefevre C.T."/>
        </authorList>
    </citation>
    <scope>NUCLEOTIDE SEQUENCE [LARGE SCALE GENOMIC DNA]</scope>
    <source>
        <strain evidence="1">PR1</strain>
    </source>
</reference>
<keyword evidence="2" id="KW-1185">Reference proteome</keyword>
<organism evidence="1 2">
    <name type="scientific">Candidatus Terasakiella magnetica</name>
    <dbReference type="NCBI Taxonomy" id="1867952"/>
    <lineage>
        <taxon>Bacteria</taxon>
        <taxon>Pseudomonadati</taxon>
        <taxon>Pseudomonadota</taxon>
        <taxon>Alphaproteobacteria</taxon>
        <taxon>Rhodospirillales</taxon>
        <taxon>Terasakiellaceae</taxon>
        <taxon>Terasakiella</taxon>
    </lineage>
</organism>
<protein>
    <recommendedName>
        <fullName evidence="3">Transposase</fullName>
    </recommendedName>
</protein>
<proteinExistence type="predicted"/>
<dbReference type="STRING" id="1867952.MTBPR1_230007"/>
<dbReference type="AlphaFoldDB" id="A0A1C3RH66"/>
<dbReference type="Proteomes" id="UP000231658">
    <property type="component" value="Unassembled WGS sequence"/>
</dbReference>